<organism evidence="1 2">
    <name type="scientific">Paraglaciecola aquimarina</name>
    <dbReference type="NCBI Taxonomy" id="1235557"/>
    <lineage>
        <taxon>Bacteria</taxon>
        <taxon>Pseudomonadati</taxon>
        <taxon>Pseudomonadota</taxon>
        <taxon>Gammaproteobacteria</taxon>
        <taxon>Alteromonadales</taxon>
        <taxon>Alteromonadaceae</taxon>
        <taxon>Paraglaciecola</taxon>
    </lineage>
</organism>
<dbReference type="EMBL" id="JAWDIO010000002">
    <property type="protein sequence ID" value="MDU0353247.1"/>
    <property type="molecule type" value="Genomic_DNA"/>
</dbReference>
<reference evidence="1 2" key="1">
    <citation type="submission" date="2023-10" db="EMBL/GenBank/DDBJ databases">
        <title>Glaciecola aquimarina strain GGW-M5 nov., isolated from a coastal seawater.</title>
        <authorList>
            <person name="Bayburt H."/>
            <person name="Kim J.M."/>
            <person name="Choi B.J."/>
            <person name="Jeon C.O."/>
        </authorList>
    </citation>
    <scope>NUCLEOTIDE SEQUENCE [LARGE SCALE GENOMIC DNA]</scope>
    <source>
        <strain evidence="1 2">KCTC 32108</strain>
    </source>
</reference>
<name>A0ABU3STF4_9ALTE</name>
<dbReference type="Proteomes" id="UP001247805">
    <property type="component" value="Unassembled WGS sequence"/>
</dbReference>
<comment type="caution">
    <text evidence="1">The sequence shown here is derived from an EMBL/GenBank/DDBJ whole genome shotgun (WGS) entry which is preliminary data.</text>
</comment>
<dbReference type="RefSeq" id="WP_316024933.1">
    <property type="nucleotide sequence ID" value="NZ_JAWDIO010000002.1"/>
</dbReference>
<proteinExistence type="predicted"/>
<evidence type="ECO:0000313" key="2">
    <source>
        <dbReference type="Proteomes" id="UP001247805"/>
    </source>
</evidence>
<evidence type="ECO:0000313" key="1">
    <source>
        <dbReference type="EMBL" id="MDU0353247.1"/>
    </source>
</evidence>
<protein>
    <submittedName>
        <fullName evidence="1">Uncharacterized protein</fullName>
    </submittedName>
</protein>
<accession>A0ABU3STF4</accession>
<keyword evidence="2" id="KW-1185">Reference proteome</keyword>
<gene>
    <name evidence="1" type="ORF">RS130_04265</name>
</gene>
<sequence length="49" mass="5196">MDTLVPAKVAALLADLSDKIDVTVLGKSSHAPFISNPQSFATDLTKVLR</sequence>